<feature type="signal peptide" evidence="1">
    <location>
        <begin position="1"/>
        <end position="20"/>
    </location>
</feature>
<sequence precursor="true">MKKAKTLTAFILTLAVLTNAEYIEGVNWADEVFSCTNRIQSWADGQCGGPGPNFISLQTPQTSWWVLGQSDCDGNGNMQAWDFEEGDRDYAAGWRGGSQINAGQEIVVYFENSLEDNAGADLVIRLYCGPAAKASVYAGQSPDNLVQIGEIEGKLNDVPGKGGHLYDAEFDFSGKISQPVHFVKVFRETVGSQTGMFFDSFRSSSVKLPEIKSEAAQYGWTIPEDANSDCFVNHLDFAEIAESWKICFDPKVSGFEDSVFEDPNSIPSGCHGVWQAGYGLQADINKDCVVDFEDLLLFAENFLTCTDPNNEDCLKPWNL</sequence>
<accession>A0A1W6LJE8</accession>
<organism evidence="2 3">
    <name type="scientific">Sedimentisphaera salicampi</name>
    <dbReference type="NCBI Taxonomy" id="1941349"/>
    <lineage>
        <taxon>Bacteria</taxon>
        <taxon>Pseudomonadati</taxon>
        <taxon>Planctomycetota</taxon>
        <taxon>Phycisphaerae</taxon>
        <taxon>Sedimentisphaerales</taxon>
        <taxon>Sedimentisphaeraceae</taxon>
        <taxon>Sedimentisphaera</taxon>
    </lineage>
</organism>
<keyword evidence="3" id="KW-1185">Reference proteome</keyword>
<keyword evidence="1" id="KW-0732">Signal</keyword>
<gene>
    <name evidence="2" type="ORF">STSP1_00287</name>
</gene>
<feature type="chain" id="PRO_5012325850" evidence="1">
    <location>
        <begin position="21"/>
        <end position="319"/>
    </location>
</feature>
<dbReference type="STRING" id="1941349.STSP1_00287"/>
<proteinExistence type="predicted"/>
<dbReference type="Proteomes" id="UP000193334">
    <property type="component" value="Chromosome"/>
</dbReference>
<evidence type="ECO:0000256" key="1">
    <source>
        <dbReference type="SAM" id="SignalP"/>
    </source>
</evidence>
<name>A0A1W6LJE8_9BACT</name>
<reference evidence="3" key="1">
    <citation type="submission" date="2017-04" db="EMBL/GenBank/DDBJ databases">
        <title>Comparative genomics and description of representatives of a novel lineage of planctomycetes thriving in anoxic sediments.</title>
        <authorList>
            <person name="Spring S."/>
            <person name="Bunk B."/>
            <person name="Sproer C."/>
        </authorList>
    </citation>
    <scope>NUCLEOTIDE SEQUENCE [LARGE SCALE GENOMIC DNA]</scope>
    <source>
        <strain evidence="3">ST-PulAB-D4</strain>
    </source>
</reference>
<dbReference type="RefSeq" id="WP_085754643.1">
    <property type="nucleotide sequence ID" value="NZ_CP021023.1"/>
</dbReference>
<evidence type="ECO:0000313" key="2">
    <source>
        <dbReference type="EMBL" id="ARN55920.1"/>
    </source>
</evidence>
<dbReference type="EMBL" id="CP021023">
    <property type="protein sequence ID" value="ARN55920.1"/>
    <property type="molecule type" value="Genomic_DNA"/>
</dbReference>
<protein>
    <submittedName>
        <fullName evidence="2">Uncharacterized protein</fullName>
    </submittedName>
</protein>
<evidence type="ECO:0000313" key="3">
    <source>
        <dbReference type="Proteomes" id="UP000193334"/>
    </source>
</evidence>
<dbReference type="KEGG" id="pbp:STSP1_00287"/>
<dbReference type="AlphaFoldDB" id="A0A1W6LJE8"/>